<evidence type="ECO:0000313" key="3">
    <source>
        <dbReference type="EMBL" id="CEI72899.1"/>
    </source>
</evidence>
<organism evidence="3 4">
    <name type="scientific">Romboutsia hominis</name>
    <dbReference type="NCBI Taxonomy" id="1507512"/>
    <lineage>
        <taxon>Bacteria</taxon>
        <taxon>Bacillati</taxon>
        <taxon>Bacillota</taxon>
        <taxon>Clostridia</taxon>
        <taxon>Peptostreptococcales</taxon>
        <taxon>Peptostreptococcaceae</taxon>
        <taxon>Romboutsia</taxon>
    </lineage>
</organism>
<keyword evidence="1" id="KW-0175">Coiled coil</keyword>
<dbReference type="AlphaFoldDB" id="A0A2P2BRB4"/>
<keyword evidence="2" id="KW-0732">Signal</keyword>
<dbReference type="KEGG" id="rhom:FRIFI_1364"/>
<evidence type="ECO:0000256" key="1">
    <source>
        <dbReference type="SAM" id="Coils"/>
    </source>
</evidence>
<accession>A0A2P2BRB4</accession>
<dbReference type="RefSeq" id="WP_166505407.1">
    <property type="nucleotide sequence ID" value="NZ_JAKNTL010000007.1"/>
</dbReference>
<keyword evidence="4" id="KW-1185">Reference proteome</keyword>
<evidence type="ECO:0000313" key="4">
    <source>
        <dbReference type="Proteomes" id="UP000245695"/>
    </source>
</evidence>
<proteinExistence type="predicted"/>
<keyword evidence="3" id="KW-0449">Lipoprotein</keyword>
<name>A0A2P2BRB4_9FIRM</name>
<dbReference type="Proteomes" id="UP000245695">
    <property type="component" value="Chromosome 1"/>
</dbReference>
<reference evidence="3 4" key="1">
    <citation type="submission" date="2014-09" db="EMBL/GenBank/DDBJ databases">
        <authorList>
            <person name="Hornung B.V."/>
        </authorList>
    </citation>
    <scope>NUCLEOTIDE SEQUENCE [LARGE SCALE GENOMIC DNA]</scope>
    <source>
        <strain evidence="3 4">FRIFI</strain>
    </source>
</reference>
<feature type="coiled-coil region" evidence="1">
    <location>
        <begin position="147"/>
        <end position="181"/>
    </location>
</feature>
<sequence>MKCNKKIISLIIISLMSLGIVACDKNDIQKDQEKAVSNVEEKSDESIKEIDNMLSEIKNKYKDSVEEIEDKVSIDKSNNTNLDQKKISNYTNKILSLDDMKLRDIENKLTSIDELANIGDDKLKTLIGKYKNNLSENLDDFIKDINLSNYLDKEKELQSDINSIKSKIENTKENLTNVANDKVNKISDSISNIIN</sequence>
<feature type="chain" id="PRO_5039137418" evidence="2">
    <location>
        <begin position="23"/>
        <end position="195"/>
    </location>
</feature>
<feature type="signal peptide" evidence="2">
    <location>
        <begin position="1"/>
        <end position="22"/>
    </location>
</feature>
<feature type="coiled-coil region" evidence="1">
    <location>
        <begin position="36"/>
        <end position="67"/>
    </location>
</feature>
<dbReference type="EMBL" id="LN650648">
    <property type="protein sequence ID" value="CEI72899.1"/>
    <property type="molecule type" value="Genomic_DNA"/>
</dbReference>
<evidence type="ECO:0000256" key="2">
    <source>
        <dbReference type="SAM" id="SignalP"/>
    </source>
</evidence>
<dbReference type="PROSITE" id="PS51257">
    <property type="entry name" value="PROKAR_LIPOPROTEIN"/>
    <property type="match status" value="1"/>
</dbReference>
<gene>
    <name evidence="3" type="ORF">FRIFI_1364</name>
</gene>
<protein>
    <submittedName>
        <fullName evidence="3">Prokaryotic membrane lipoprotein lipid attachment site profile</fullName>
    </submittedName>
</protein>